<sequence length="342" mass="36787">MGSPAKADTTGKTDNTDHEDFNTQHRGGVFFEQLGIDLFPHAHLGFALAPGHRSETLNTDEEGFRLSASPHGPVDSVSWVADGGGGLLLGSSVAFGLGATSDSTTLASHLAALTGERWLNLAVLAANSTQELIAAIPYLHAAKTVVVFSGLGNYIGLLRARTWNAFGPIFYEGTFAKLTQVPLFDLAALSTGDADLAEVEANRREAPVPPEPDASQFRHRVEEAARIQLRDLAFVARTAPEGTRVVFCLQPLATPRTRELTPEEQERYDFQESLLGVPNEVVEQHFETFGDIIEKGCPGLGAEFLRIGAHEFVGPSFVSNGVLTDEGNRQAAQKVHAFLEKG</sequence>
<evidence type="ECO:0000313" key="3">
    <source>
        <dbReference type="Proteomes" id="UP001596380"/>
    </source>
</evidence>
<dbReference type="RefSeq" id="WP_160822523.1">
    <property type="nucleotide sequence ID" value="NZ_JBHSXS010000018.1"/>
</dbReference>
<dbReference type="Proteomes" id="UP001596380">
    <property type="component" value="Unassembled WGS sequence"/>
</dbReference>
<name>A0ABW2CN86_9ACTN</name>
<accession>A0ABW2CN86</accession>
<evidence type="ECO:0000313" key="2">
    <source>
        <dbReference type="EMBL" id="MFC6883246.1"/>
    </source>
</evidence>
<organism evidence="2 3">
    <name type="scientific">Actinomadura yumaensis</name>
    <dbReference type="NCBI Taxonomy" id="111807"/>
    <lineage>
        <taxon>Bacteria</taxon>
        <taxon>Bacillati</taxon>
        <taxon>Actinomycetota</taxon>
        <taxon>Actinomycetes</taxon>
        <taxon>Streptosporangiales</taxon>
        <taxon>Thermomonosporaceae</taxon>
        <taxon>Actinomadura</taxon>
    </lineage>
</organism>
<evidence type="ECO:0000256" key="1">
    <source>
        <dbReference type="SAM" id="MobiDB-lite"/>
    </source>
</evidence>
<proteinExistence type="predicted"/>
<feature type="region of interest" description="Disordered" evidence="1">
    <location>
        <begin position="1"/>
        <end position="23"/>
    </location>
</feature>
<gene>
    <name evidence="2" type="ORF">ACFQKB_26055</name>
</gene>
<feature type="compositionally biased region" description="Basic and acidic residues" evidence="1">
    <location>
        <begin position="9"/>
        <end position="23"/>
    </location>
</feature>
<dbReference type="EMBL" id="JBHSXS010000018">
    <property type="protein sequence ID" value="MFC6883246.1"/>
    <property type="molecule type" value="Genomic_DNA"/>
</dbReference>
<keyword evidence="3" id="KW-1185">Reference proteome</keyword>
<reference evidence="3" key="1">
    <citation type="journal article" date="2019" name="Int. J. Syst. Evol. Microbiol.">
        <title>The Global Catalogue of Microorganisms (GCM) 10K type strain sequencing project: providing services to taxonomists for standard genome sequencing and annotation.</title>
        <authorList>
            <consortium name="The Broad Institute Genomics Platform"/>
            <consortium name="The Broad Institute Genome Sequencing Center for Infectious Disease"/>
            <person name="Wu L."/>
            <person name="Ma J."/>
        </authorList>
    </citation>
    <scope>NUCLEOTIDE SEQUENCE [LARGE SCALE GENOMIC DNA]</scope>
    <source>
        <strain evidence="3">JCM 3369</strain>
    </source>
</reference>
<comment type="caution">
    <text evidence="2">The sequence shown here is derived from an EMBL/GenBank/DDBJ whole genome shotgun (WGS) entry which is preliminary data.</text>
</comment>
<protein>
    <submittedName>
        <fullName evidence="2">Uncharacterized protein</fullName>
    </submittedName>
</protein>